<gene>
    <name evidence="2" type="ORF">DPMN_069093</name>
</gene>
<evidence type="ECO:0000313" key="2">
    <source>
        <dbReference type="EMBL" id="KAH3709629.1"/>
    </source>
</evidence>
<keyword evidence="1" id="KW-0812">Transmembrane</keyword>
<organism evidence="2 3">
    <name type="scientific">Dreissena polymorpha</name>
    <name type="common">Zebra mussel</name>
    <name type="synonym">Mytilus polymorpha</name>
    <dbReference type="NCBI Taxonomy" id="45954"/>
    <lineage>
        <taxon>Eukaryota</taxon>
        <taxon>Metazoa</taxon>
        <taxon>Spiralia</taxon>
        <taxon>Lophotrochozoa</taxon>
        <taxon>Mollusca</taxon>
        <taxon>Bivalvia</taxon>
        <taxon>Autobranchia</taxon>
        <taxon>Heteroconchia</taxon>
        <taxon>Euheterodonta</taxon>
        <taxon>Imparidentia</taxon>
        <taxon>Neoheterodontei</taxon>
        <taxon>Myida</taxon>
        <taxon>Dreissenoidea</taxon>
        <taxon>Dreissenidae</taxon>
        <taxon>Dreissena</taxon>
    </lineage>
</organism>
<dbReference type="Proteomes" id="UP000828390">
    <property type="component" value="Unassembled WGS sequence"/>
</dbReference>
<evidence type="ECO:0000256" key="1">
    <source>
        <dbReference type="SAM" id="Phobius"/>
    </source>
</evidence>
<dbReference type="AlphaFoldDB" id="A0A9D3Z0W6"/>
<keyword evidence="1" id="KW-1133">Transmembrane helix</keyword>
<sequence length="53" mass="5521">MMTALGGDVGLLGYWLSPELLSGDKLAFSDEFWLHGGIFCLASSGCTAAVIAK</sequence>
<reference evidence="2" key="1">
    <citation type="journal article" date="2019" name="bioRxiv">
        <title>The Genome of the Zebra Mussel, Dreissena polymorpha: A Resource for Invasive Species Research.</title>
        <authorList>
            <person name="McCartney M.A."/>
            <person name="Auch B."/>
            <person name="Kono T."/>
            <person name="Mallez S."/>
            <person name="Zhang Y."/>
            <person name="Obille A."/>
            <person name="Becker A."/>
            <person name="Abrahante J.E."/>
            <person name="Garbe J."/>
            <person name="Badalamenti J.P."/>
            <person name="Herman A."/>
            <person name="Mangelson H."/>
            <person name="Liachko I."/>
            <person name="Sullivan S."/>
            <person name="Sone E.D."/>
            <person name="Koren S."/>
            <person name="Silverstein K.A.T."/>
            <person name="Beckman K.B."/>
            <person name="Gohl D.M."/>
        </authorList>
    </citation>
    <scope>NUCLEOTIDE SEQUENCE</scope>
    <source>
        <strain evidence="2">Duluth1</strain>
        <tissue evidence="2">Whole animal</tissue>
    </source>
</reference>
<dbReference type="EMBL" id="JAIWYP010000014">
    <property type="protein sequence ID" value="KAH3709629.1"/>
    <property type="molecule type" value="Genomic_DNA"/>
</dbReference>
<reference evidence="2" key="2">
    <citation type="submission" date="2020-11" db="EMBL/GenBank/DDBJ databases">
        <authorList>
            <person name="McCartney M.A."/>
            <person name="Auch B."/>
            <person name="Kono T."/>
            <person name="Mallez S."/>
            <person name="Becker A."/>
            <person name="Gohl D.M."/>
            <person name="Silverstein K.A.T."/>
            <person name="Koren S."/>
            <person name="Bechman K.B."/>
            <person name="Herman A."/>
            <person name="Abrahante J.E."/>
            <person name="Garbe J."/>
        </authorList>
    </citation>
    <scope>NUCLEOTIDE SEQUENCE</scope>
    <source>
        <strain evidence="2">Duluth1</strain>
        <tissue evidence="2">Whole animal</tissue>
    </source>
</reference>
<name>A0A9D3Z0W6_DREPO</name>
<proteinExistence type="predicted"/>
<keyword evidence="1" id="KW-0472">Membrane</keyword>
<evidence type="ECO:0000313" key="3">
    <source>
        <dbReference type="Proteomes" id="UP000828390"/>
    </source>
</evidence>
<protein>
    <submittedName>
        <fullName evidence="2">Uncharacterized protein</fullName>
    </submittedName>
</protein>
<keyword evidence="3" id="KW-1185">Reference proteome</keyword>
<accession>A0A9D3Z0W6</accession>
<feature type="transmembrane region" description="Helical" evidence="1">
    <location>
        <begin position="32"/>
        <end position="52"/>
    </location>
</feature>
<comment type="caution">
    <text evidence="2">The sequence shown here is derived from an EMBL/GenBank/DDBJ whole genome shotgun (WGS) entry which is preliminary data.</text>
</comment>